<evidence type="ECO:0000256" key="12">
    <source>
        <dbReference type="PIRSR" id="PIRSR602403-1"/>
    </source>
</evidence>
<proteinExistence type="inferred from homology"/>
<name>D4AIB2_ARTBC</name>
<dbReference type="PRINTS" id="PR00465">
    <property type="entry name" value="EP450IV"/>
</dbReference>
<evidence type="ECO:0000313" key="13">
    <source>
        <dbReference type="EMBL" id="EFE36485.1"/>
    </source>
</evidence>
<dbReference type="InterPro" id="IPR036396">
    <property type="entry name" value="Cyt_P450_sf"/>
</dbReference>
<protein>
    <submittedName>
        <fullName evidence="13">Cytochrome P450, putative</fullName>
    </submittedName>
</protein>
<evidence type="ECO:0000256" key="10">
    <source>
        <dbReference type="ARBA" id="ARBA00023033"/>
    </source>
</evidence>
<evidence type="ECO:0000256" key="8">
    <source>
        <dbReference type="ARBA" id="ARBA00023002"/>
    </source>
</evidence>
<dbReference type="GO" id="GO:0020037">
    <property type="term" value="F:heme binding"/>
    <property type="evidence" value="ECO:0007669"/>
    <property type="project" value="InterPro"/>
</dbReference>
<evidence type="ECO:0000256" key="2">
    <source>
        <dbReference type="ARBA" id="ARBA00004370"/>
    </source>
</evidence>
<evidence type="ECO:0000256" key="7">
    <source>
        <dbReference type="ARBA" id="ARBA00022989"/>
    </source>
</evidence>
<keyword evidence="10" id="KW-0503">Monooxygenase</keyword>
<dbReference type="eggNOG" id="KOG0684">
    <property type="taxonomic scope" value="Eukaryota"/>
</dbReference>
<dbReference type="PANTHER" id="PTHR46206:SF5">
    <property type="entry name" value="P450, PUTATIVE (EUROFUNG)-RELATED"/>
    <property type="match status" value="1"/>
</dbReference>
<feature type="binding site" description="axial binding residue" evidence="12">
    <location>
        <position position="483"/>
    </location>
    <ligand>
        <name>heme</name>
        <dbReference type="ChEBI" id="CHEBI:30413"/>
    </ligand>
    <ligandPart>
        <name>Fe</name>
        <dbReference type="ChEBI" id="CHEBI:18248"/>
    </ligandPart>
</feature>
<keyword evidence="6 12" id="KW-0479">Metal-binding</keyword>
<evidence type="ECO:0000256" key="6">
    <source>
        <dbReference type="ARBA" id="ARBA00022723"/>
    </source>
</evidence>
<comment type="subcellular location">
    <subcellularLocation>
        <location evidence="2">Membrane</location>
    </subcellularLocation>
</comment>
<keyword evidence="4 12" id="KW-0349">Heme</keyword>
<dbReference type="Proteomes" id="UP000008866">
    <property type="component" value="Unassembled WGS sequence"/>
</dbReference>
<dbReference type="GO" id="GO:0005506">
    <property type="term" value="F:iron ion binding"/>
    <property type="evidence" value="ECO:0007669"/>
    <property type="project" value="InterPro"/>
</dbReference>
<keyword evidence="7" id="KW-1133">Transmembrane helix</keyword>
<evidence type="ECO:0000313" key="14">
    <source>
        <dbReference type="Proteomes" id="UP000008866"/>
    </source>
</evidence>
<dbReference type="OMA" id="PLYPMVK"/>
<keyword evidence="14" id="KW-1185">Reference proteome</keyword>
<dbReference type="GeneID" id="9527095"/>
<gene>
    <name evidence="13" type="ORF">ARB_04006</name>
</gene>
<dbReference type="Gene3D" id="1.10.630.10">
    <property type="entry name" value="Cytochrome P450"/>
    <property type="match status" value="1"/>
</dbReference>
<dbReference type="RefSeq" id="XP_003017130.1">
    <property type="nucleotide sequence ID" value="XM_003017084.1"/>
</dbReference>
<keyword evidence="11" id="KW-0472">Membrane</keyword>
<keyword evidence="8" id="KW-0560">Oxidoreductase</keyword>
<evidence type="ECO:0000256" key="1">
    <source>
        <dbReference type="ARBA" id="ARBA00001971"/>
    </source>
</evidence>
<dbReference type="GO" id="GO:0016705">
    <property type="term" value="F:oxidoreductase activity, acting on paired donors, with incorporation or reduction of molecular oxygen"/>
    <property type="evidence" value="ECO:0007669"/>
    <property type="project" value="InterPro"/>
</dbReference>
<keyword evidence="9 12" id="KW-0408">Iron</keyword>
<dbReference type="CDD" id="cd11041">
    <property type="entry name" value="CYP503A1-like"/>
    <property type="match status" value="1"/>
</dbReference>
<dbReference type="AlphaFoldDB" id="D4AIB2"/>
<dbReference type="InterPro" id="IPR001128">
    <property type="entry name" value="Cyt_P450"/>
</dbReference>
<dbReference type="InterPro" id="IPR002403">
    <property type="entry name" value="Cyt_P450_E_grp-IV"/>
</dbReference>
<comment type="cofactor">
    <cofactor evidence="1 12">
        <name>heme</name>
        <dbReference type="ChEBI" id="CHEBI:30413"/>
    </cofactor>
</comment>
<dbReference type="PANTHER" id="PTHR46206">
    <property type="entry name" value="CYTOCHROME P450"/>
    <property type="match status" value="1"/>
</dbReference>
<evidence type="ECO:0000256" key="3">
    <source>
        <dbReference type="ARBA" id="ARBA00010617"/>
    </source>
</evidence>
<keyword evidence="5" id="KW-0812">Transmembrane</keyword>
<dbReference type="HOGENOM" id="CLU_022195_7_0_1"/>
<accession>D4AIB2</accession>
<reference evidence="14" key="1">
    <citation type="journal article" date="2011" name="Genome Biol.">
        <title>Comparative and functional genomics provide insights into the pathogenicity of dermatophytic fungi.</title>
        <authorList>
            <person name="Burmester A."/>
            <person name="Shelest E."/>
            <person name="Gloeckner G."/>
            <person name="Heddergott C."/>
            <person name="Schindler S."/>
            <person name="Staib P."/>
            <person name="Heidel A."/>
            <person name="Felder M."/>
            <person name="Petzold A."/>
            <person name="Szafranski K."/>
            <person name="Feuermann M."/>
            <person name="Pedruzzi I."/>
            <person name="Priebe S."/>
            <person name="Groth M."/>
            <person name="Winkler R."/>
            <person name="Li W."/>
            <person name="Kniemeyer O."/>
            <person name="Schroeckh V."/>
            <person name="Hertweck C."/>
            <person name="Hube B."/>
            <person name="White T.C."/>
            <person name="Platzer M."/>
            <person name="Guthke R."/>
            <person name="Heitman J."/>
            <person name="Woestemeyer J."/>
            <person name="Zipfel P.F."/>
            <person name="Monod M."/>
            <person name="Brakhage A.A."/>
        </authorList>
    </citation>
    <scope>NUCLEOTIDE SEQUENCE [LARGE SCALE GENOMIC DNA]</scope>
    <source>
        <strain evidence="14">ATCC MYA-4681 / CBS 112371</strain>
    </source>
</reference>
<evidence type="ECO:0000256" key="5">
    <source>
        <dbReference type="ARBA" id="ARBA00022692"/>
    </source>
</evidence>
<comment type="similarity">
    <text evidence="3">Belongs to the cytochrome P450 family.</text>
</comment>
<organism evidence="13 14">
    <name type="scientific">Arthroderma benhamiae (strain ATCC MYA-4681 / CBS 112371)</name>
    <name type="common">Trichophyton mentagrophytes</name>
    <dbReference type="NCBI Taxonomy" id="663331"/>
    <lineage>
        <taxon>Eukaryota</taxon>
        <taxon>Fungi</taxon>
        <taxon>Dikarya</taxon>
        <taxon>Ascomycota</taxon>
        <taxon>Pezizomycotina</taxon>
        <taxon>Eurotiomycetes</taxon>
        <taxon>Eurotiomycetidae</taxon>
        <taxon>Onygenales</taxon>
        <taxon>Arthrodermataceae</taxon>
        <taxon>Trichophyton</taxon>
    </lineage>
</organism>
<evidence type="ECO:0000256" key="11">
    <source>
        <dbReference type="ARBA" id="ARBA00023136"/>
    </source>
</evidence>
<dbReference type="GO" id="GO:0004497">
    <property type="term" value="F:monooxygenase activity"/>
    <property type="evidence" value="ECO:0007669"/>
    <property type="project" value="UniProtKB-KW"/>
</dbReference>
<dbReference type="KEGG" id="abe:ARB_04006"/>
<sequence length="540" mass="60489">MVLLHSMDALVAIPLGSIILALSAFLLAREELKSCLLSSISFPISIVSKRVKAWRFLLDGPNIIQAGYDKAKGSPYEVLAPDARYVFVSSAEHIKEIDAASDNVLSLQAAAKQMLQPKYTMNNFNWFDKRGVDGTPLVRTLRSLLTNNVPNLIPDIRAAVSKMFDTFHDSLPATNGAKAAPLYPMVKEAVAYSNALAFFGAELAQDKQFMKAAIDFIENTLLIAEILRLLPSSLVPIVGKLLARHFRSHDVLHSTLIPVTEERLRERALKRLGHKTPSHVSEKFLSSRCSPLLMADQKDCIQWVMECSPTQKPWSAERIVHELMALWFGSVHVLTTTICYAVHDICLHPEYVEPLRKELQGPEWETFEKTGKGLPLLDSFIRESARLTPVESMSTRRQALQPFQLSDGTRIEIGECFCTPQRAMARDPANFEKPLDFHGVRFVDPRVLADLEQPGFNIPKTAKPSQLTDTSNSQLWGTGRMACPGRFYAAAVMKIILGLYLTKYDMELADKKAPRWFTWRSFIYPSASTIVNLRLTGATE</sequence>
<comment type="caution">
    <text evidence="13">The sequence shown here is derived from an EMBL/GenBank/DDBJ whole genome shotgun (WGS) entry which is preliminary data.</text>
</comment>
<dbReference type="SUPFAM" id="SSF48264">
    <property type="entry name" value="Cytochrome P450"/>
    <property type="match status" value="1"/>
</dbReference>
<dbReference type="GO" id="GO:0016020">
    <property type="term" value="C:membrane"/>
    <property type="evidence" value="ECO:0007669"/>
    <property type="project" value="UniProtKB-SubCell"/>
</dbReference>
<dbReference type="Pfam" id="PF00067">
    <property type="entry name" value="p450"/>
    <property type="match status" value="1"/>
</dbReference>
<evidence type="ECO:0000256" key="9">
    <source>
        <dbReference type="ARBA" id="ARBA00023004"/>
    </source>
</evidence>
<evidence type="ECO:0000256" key="4">
    <source>
        <dbReference type="ARBA" id="ARBA00022617"/>
    </source>
</evidence>
<dbReference type="EMBL" id="ABSU01000001">
    <property type="protein sequence ID" value="EFE36485.1"/>
    <property type="molecule type" value="Genomic_DNA"/>
</dbReference>